<comment type="caution">
    <text evidence="5">The sequence shown here is derived from an EMBL/GenBank/DDBJ whole genome shotgun (WGS) entry which is preliminary data.</text>
</comment>
<keyword evidence="2" id="KW-0964">Secreted</keyword>
<dbReference type="AlphaFoldDB" id="A0A2B6RXV3"/>
<gene>
    <name evidence="5" type="ORF">CN613_29685</name>
</gene>
<dbReference type="InterPro" id="IPR058928">
    <property type="entry name" value="EsxC"/>
</dbReference>
<protein>
    <submittedName>
        <fullName evidence="5">Uncharacterized protein</fullName>
    </submittedName>
</protein>
<evidence type="ECO:0000313" key="5">
    <source>
        <dbReference type="EMBL" id="PEM57209.1"/>
    </source>
</evidence>
<sequence>MGENIIDSIGNFLHIGYTDSERKRDNYDKLYEYLKDKENELKKLIHDVESAKTAYEGMGQELPQDKIPAREFVVKRRGKDSELSELIRYFKTTLDDVAAAKNKAYHKWTEYKAKADAEDKEAAEALKKFFGG</sequence>
<evidence type="ECO:0000256" key="2">
    <source>
        <dbReference type="ARBA" id="ARBA00022525"/>
    </source>
</evidence>
<organism evidence="5 6">
    <name type="scientific">Bacillus pseudomycoides</name>
    <dbReference type="NCBI Taxonomy" id="64104"/>
    <lineage>
        <taxon>Bacteria</taxon>
        <taxon>Bacillati</taxon>
        <taxon>Bacillota</taxon>
        <taxon>Bacilli</taxon>
        <taxon>Bacillales</taxon>
        <taxon>Bacillaceae</taxon>
        <taxon>Bacillus</taxon>
        <taxon>Bacillus cereus group</taxon>
    </lineage>
</organism>
<dbReference type="Pfam" id="PF26323">
    <property type="entry name" value="EsxC"/>
    <property type="match status" value="1"/>
</dbReference>
<comment type="similarity">
    <text evidence="4">Belongs to the EsxC family.</text>
</comment>
<evidence type="ECO:0000313" key="6">
    <source>
        <dbReference type="Proteomes" id="UP000219775"/>
    </source>
</evidence>
<proteinExistence type="inferred from homology"/>
<keyword evidence="3" id="KW-0843">Virulence</keyword>
<dbReference type="Proteomes" id="UP000219775">
    <property type="component" value="Unassembled WGS sequence"/>
</dbReference>
<dbReference type="RefSeq" id="WP_098129231.1">
    <property type="nucleotide sequence ID" value="NZ_NUDP01000287.1"/>
</dbReference>
<accession>A0A2B6RXV3</accession>
<comment type="subcellular location">
    <subcellularLocation>
        <location evidence="1">Secreted</location>
    </subcellularLocation>
</comment>
<reference evidence="5 6" key="1">
    <citation type="submission" date="2017-09" db="EMBL/GenBank/DDBJ databases">
        <title>Large-scale bioinformatics analysis of Bacillus genomes uncovers conserved roles of natural products in bacterial physiology.</title>
        <authorList>
            <consortium name="Agbiome Team Llc"/>
            <person name="Bleich R.M."/>
            <person name="Grubbs K.J."/>
            <person name="Santa Maria K.C."/>
            <person name="Allen S.E."/>
            <person name="Farag S."/>
            <person name="Shank E.A."/>
            <person name="Bowers A."/>
        </authorList>
    </citation>
    <scope>NUCLEOTIDE SEQUENCE [LARGE SCALE GENOMIC DNA]</scope>
    <source>
        <strain evidence="5 6">AFS009893</strain>
    </source>
</reference>
<evidence type="ECO:0000256" key="4">
    <source>
        <dbReference type="ARBA" id="ARBA00093779"/>
    </source>
</evidence>
<name>A0A2B6RXV3_9BACI</name>
<evidence type="ECO:0000256" key="3">
    <source>
        <dbReference type="ARBA" id="ARBA00023026"/>
    </source>
</evidence>
<dbReference type="EMBL" id="NUDP01000287">
    <property type="protein sequence ID" value="PEM57209.1"/>
    <property type="molecule type" value="Genomic_DNA"/>
</dbReference>
<evidence type="ECO:0000256" key="1">
    <source>
        <dbReference type="ARBA" id="ARBA00004613"/>
    </source>
</evidence>